<dbReference type="Pfam" id="PF00075">
    <property type="entry name" value="RNase_H"/>
    <property type="match status" value="1"/>
</dbReference>
<dbReference type="Proteomes" id="UP000308197">
    <property type="component" value="Unassembled WGS sequence"/>
</dbReference>
<dbReference type="GO" id="GO:0003676">
    <property type="term" value="F:nucleic acid binding"/>
    <property type="evidence" value="ECO:0007669"/>
    <property type="project" value="InterPro"/>
</dbReference>
<dbReference type="InterPro" id="IPR036397">
    <property type="entry name" value="RNaseH_sf"/>
</dbReference>
<accession>A0A5C3PI84</accession>
<proteinExistence type="inferred from homology"/>
<dbReference type="PROSITE" id="PS50879">
    <property type="entry name" value="RNASE_H_1"/>
    <property type="match status" value="1"/>
</dbReference>
<keyword evidence="6" id="KW-0255">Endonuclease</keyword>
<dbReference type="PANTHER" id="PTHR10642">
    <property type="entry name" value="RIBONUCLEASE H1"/>
    <property type="match status" value="1"/>
</dbReference>
<dbReference type="EMBL" id="ML211074">
    <property type="protein sequence ID" value="TFK89514.1"/>
    <property type="molecule type" value="Genomic_DNA"/>
</dbReference>
<feature type="domain" description="RNase H type-1" evidence="8">
    <location>
        <begin position="1"/>
        <end position="140"/>
    </location>
</feature>
<gene>
    <name evidence="9" type="ORF">K466DRAFT_610271</name>
</gene>
<keyword evidence="4" id="KW-0540">Nuclease</keyword>
<dbReference type="SUPFAM" id="SSF53098">
    <property type="entry name" value="Ribonuclease H-like"/>
    <property type="match status" value="1"/>
</dbReference>
<evidence type="ECO:0000256" key="7">
    <source>
        <dbReference type="ARBA" id="ARBA00022801"/>
    </source>
</evidence>
<dbReference type="InterPro" id="IPR050092">
    <property type="entry name" value="RNase_H"/>
</dbReference>
<evidence type="ECO:0000256" key="5">
    <source>
        <dbReference type="ARBA" id="ARBA00022723"/>
    </source>
</evidence>
<sequence length="425" mass="47677">MTIATDGSCLRNGERDAQAGAGIFVATDHVLNQARRLPSDLDQSNQTGEVVATLIASTSARSRTRVTIETDSQTTMDTLTRWRKRHEDTGYILQTNAPLIRTTIAHLRLRKAHTLFKWIKGHSGHLGNEAADALAAAGANMPNGPQLPLDTPPGLALTGAKLQCITQKLAYRAIKAIKDKRLAPRPRAVANMDRITSGIHAAFGVQLHESTIWNSFQSKHVSRQASQYFWMAVHDGYMIGSHWMRPKMSDALQRRAYCGVCGECETMTHIILECRAIGQDTIWSRFKELWELTGMEWKPPTWGTSFGAACAVFKTADGSRKCAIESLWCILSTEALHLIWKLRCERVIQNEGKEFTEREITNRFYMTLDTRLNLDRRTAALAKGRKSLKPHEVERIWLPIIDKKESLPPKWVIDGGVLVGIKRGR</sequence>
<dbReference type="InterPro" id="IPR012337">
    <property type="entry name" value="RNaseH-like_sf"/>
</dbReference>
<keyword evidence="7" id="KW-0378">Hydrolase</keyword>
<evidence type="ECO:0000313" key="9">
    <source>
        <dbReference type="EMBL" id="TFK89514.1"/>
    </source>
</evidence>
<dbReference type="EC" id="3.1.26.4" evidence="3"/>
<evidence type="ECO:0000256" key="2">
    <source>
        <dbReference type="ARBA" id="ARBA00005300"/>
    </source>
</evidence>
<dbReference type="GO" id="GO:0043137">
    <property type="term" value="P:DNA replication, removal of RNA primer"/>
    <property type="evidence" value="ECO:0007669"/>
    <property type="project" value="TreeGrafter"/>
</dbReference>
<evidence type="ECO:0000256" key="3">
    <source>
        <dbReference type="ARBA" id="ARBA00012180"/>
    </source>
</evidence>
<comment type="catalytic activity">
    <reaction evidence="1">
        <text>Endonucleolytic cleavage to 5'-phosphomonoester.</text>
        <dbReference type="EC" id="3.1.26.4"/>
    </reaction>
</comment>
<dbReference type="STRING" id="1314778.A0A5C3PI84"/>
<dbReference type="InParanoid" id="A0A5C3PI84"/>
<dbReference type="InterPro" id="IPR002156">
    <property type="entry name" value="RNaseH_domain"/>
</dbReference>
<keyword evidence="5" id="KW-0479">Metal-binding</keyword>
<comment type="similarity">
    <text evidence="2">Belongs to the RNase H family.</text>
</comment>
<evidence type="ECO:0000259" key="8">
    <source>
        <dbReference type="PROSITE" id="PS50879"/>
    </source>
</evidence>
<dbReference type="Gene3D" id="3.30.420.10">
    <property type="entry name" value="Ribonuclease H-like superfamily/Ribonuclease H"/>
    <property type="match status" value="1"/>
</dbReference>
<evidence type="ECO:0000313" key="10">
    <source>
        <dbReference type="Proteomes" id="UP000308197"/>
    </source>
</evidence>
<dbReference type="GO" id="GO:0004523">
    <property type="term" value="F:RNA-DNA hybrid ribonuclease activity"/>
    <property type="evidence" value="ECO:0007669"/>
    <property type="project" value="UniProtKB-EC"/>
</dbReference>
<evidence type="ECO:0000256" key="1">
    <source>
        <dbReference type="ARBA" id="ARBA00000077"/>
    </source>
</evidence>
<protein>
    <recommendedName>
        <fullName evidence="3">ribonuclease H</fullName>
        <ecNumber evidence="3">3.1.26.4</ecNumber>
    </recommendedName>
</protein>
<dbReference type="PANTHER" id="PTHR10642:SF26">
    <property type="entry name" value="RIBONUCLEASE H1"/>
    <property type="match status" value="1"/>
</dbReference>
<keyword evidence="10" id="KW-1185">Reference proteome</keyword>
<evidence type="ECO:0000256" key="4">
    <source>
        <dbReference type="ARBA" id="ARBA00022722"/>
    </source>
</evidence>
<dbReference type="GO" id="GO:0046872">
    <property type="term" value="F:metal ion binding"/>
    <property type="evidence" value="ECO:0007669"/>
    <property type="project" value="UniProtKB-KW"/>
</dbReference>
<name>A0A5C3PI84_9APHY</name>
<dbReference type="AlphaFoldDB" id="A0A5C3PI84"/>
<evidence type="ECO:0000256" key="6">
    <source>
        <dbReference type="ARBA" id="ARBA00022759"/>
    </source>
</evidence>
<reference evidence="9 10" key="1">
    <citation type="journal article" date="2019" name="Nat. Ecol. Evol.">
        <title>Megaphylogeny resolves global patterns of mushroom evolution.</title>
        <authorList>
            <person name="Varga T."/>
            <person name="Krizsan K."/>
            <person name="Foldi C."/>
            <person name="Dima B."/>
            <person name="Sanchez-Garcia M."/>
            <person name="Sanchez-Ramirez S."/>
            <person name="Szollosi G.J."/>
            <person name="Szarkandi J.G."/>
            <person name="Papp V."/>
            <person name="Albert L."/>
            <person name="Andreopoulos W."/>
            <person name="Angelini C."/>
            <person name="Antonin V."/>
            <person name="Barry K.W."/>
            <person name="Bougher N.L."/>
            <person name="Buchanan P."/>
            <person name="Buyck B."/>
            <person name="Bense V."/>
            <person name="Catcheside P."/>
            <person name="Chovatia M."/>
            <person name="Cooper J."/>
            <person name="Damon W."/>
            <person name="Desjardin D."/>
            <person name="Finy P."/>
            <person name="Geml J."/>
            <person name="Haridas S."/>
            <person name="Hughes K."/>
            <person name="Justo A."/>
            <person name="Karasinski D."/>
            <person name="Kautmanova I."/>
            <person name="Kiss B."/>
            <person name="Kocsube S."/>
            <person name="Kotiranta H."/>
            <person name="LaButti K.M."/>
            <person name="Lechner B.E."/>
            <person name="Liimatainen K."/>
            <person name="Lipzen A."/>
            <person name="Lukacs Z."/>
            <person name="Mihaltcheva S."/>
            <person name="Morgado L.N."/>
            <person name="Niskanen T."/>
            <person name="Noordeloos M.E."/>
            <person name="Ohm R.A."/>
            <person name="Ortiz-Santana B."/>
            <person name="Ovrebo C."/>
            <person name="Racz N."/>
            <person name="Riley R."/>
            <person name="Savchenko A."/>
            <person name="Shiryaev A."/>
            <person name="Soop K."/>
            <person name="Spirin V."/>
            <person name="Szebenyi C."/>
            <person name="Tomsovsky M."/>
            <person name="Tulloss R.E."/>
            <person name="Uehling J."/>
            <person name="Grigoriev I.V."/>
            <person name="Vagvolgyi C."/>
            <person name="Papp T."/>
            <person name="Martin F.M."/>
            <person name="Miettinen O."/>
            <person name="Hibbett D.S."/>
            <person name="Nagy L.G."/>
        </authorList>
    </citation>
    <scope>NUCLEOTIDE SEQUENCE [LARGE SCALE GENOMIC DNA]</scope>
    <source>
        <strain evidence="9 10">HHB13444</strain>
    </source>
</reference>
<organism evidence="9 10">
    <name type="scientific">Polyporus arcularius HHB13444</name>
    <dbReference type="NCBI Taxonomy" id="1314778"/>
    <lineage>
        <taxon>Eukaryota</taxon>
        <taxon>Fungi</taxon>
        <taxon>Dikarya</taxon>
        <taxon>Basidiomycota</taxon>
        <taxon>Agaricomycotina</taxon>
        <taxon>Agaricomycetes</taxon>
        <taxon>Polyporales</taxon>
        <taxon>Polyporaceae</taxon>
        <taxon>Polyporus</taxon>
    </lineage>
</organism>